<evidence type="ECO:0000259" key="8">
    <source>
        <dbReference type="Pfam" id="PF01478"/>
    </source>
</evidence>
<comment type="caution">
    <text evidence="10">The sequence shown here is derived from an EMBL/GenBank/DDBJ whole genome shotgun (WGS) entry which is preliminary data.</text>
</comment>
<evidence type="ECO:0000256" key="5">
    <source>
        <dbReference type="ARBA" id="ARBA00022989"/>
    </source>
</evidence>
<gene>
    <name evidence="10" type="ORF">A3D56_02290</name>
</gene>
<dbReference type="Gene3D" id="1.20.120.1220">
    <property type="match status" value="1"/>
</dbReference>
<dbReference type="InterPro" id="IPR010627">
    <property type="entry name" value="Prepilin_pept_A24_N"/>
</dbReference>
<protein>
    <recommendedName>
        <fullName evidence="12">Prepilin peptidase</fullName>
    </recommendedName>
</protein>
<evidence type="ECO:0000256" key="4">
    <source>
        <dbReference type="ARBA" id="ARBA00022692"/>
    </source>
</evidence>
<keyword evidence="5 7" id="KW-1133">Transmembrane helix</keyword>
<evidence type="ECO:0008006" key="12">
    <source>
        <dbReference type="Google" id="ProtNLM"/>
    </source>
</evidence>
<dbReference type="PANTHER" id="PTHR30487:SF0">
    <property type="entry name" value="PREPILIN LEADER PEPTIDASE_N-METHYLTRANSFERASE-RELATED"/>
    <property type="match status" value="1"/>
</dbReference>
<evidence type="ECO:0000259" key="9">
    <source>
        <dbReference type="Pfam" id="PF06750"/>
    </source>
</evidence>
<evidence type="ECO:0000256" key="6">
    <source>
        <dbReference type="ARBA" id="ARBA00023136"/>
    </source>
</evidence>
<evidence type="ECO:0000313" key="11">
    <source>
        <dbReference type="Proteomes" id="UP000177943"/>
    </source>
</evidence>
<feature type="transmembrane region" description="Helical" evidence="7">
    <location>
        <begin position="244"/>
        <end position="266"/>
    </location>
</feature>
<dbReference type="PANTHER" id="PTHR30487">
    <property type="entry name" value="TYPE 4 PREPILIN-LIKE PROTEINS LEADER PEPTIDE-PROCESSING ENZYME"/>
    <property type="match status" value="1"/>
</dbReference>
<name>A0A1G2MTA6_9BACT</name>
<proteinExistence type="inferred from homology"/>
<comment type="similarity">
    <text evidence="2">Belongs to the peptidase A24 family.</text>
</comment>
<feature type="transmembrane region" description="Helical" evidence="7">
    <location>
        <begin position="96"/>
        <end position="115"/>
    </location>
</feature>
<sequence>MDFLPSFFYFLFGVVIGSFLNVVIFRYNTGLSFGKRSFCSSCGKKLHFYELVPVLSFIFLRGRCYACKSLISPQYPIVEFMTGLVFFLLFKHDSNLAHFFYDALLWSTLIVIVVYDLRHKIIPDGPVYFFIALAIGRSFFFISPSLWGSVFVSLDFYAGVILALPFALIFLLSKGRLIGFGDAKLIFGLGSFLGLSLGASGVILAFWIGAAYSFTILFIRPIFRRLNSSFKNLTMKSEIPFAPFLIGGAFAVFITGIEFLSLASFLG</sequence>
<dbReference type="InterPro" id="IPR050882">
    <property type="entry name" value="Prepilin_peptidase/N-MTase"/>
</dbReference>
<dbReference type="GO" id="GO:0005886">
    <property type="term" value="C:plasma membrane"/>
    <property type="evidence" value="ECO:0007669"/>
    <property type="project" value="UniProtKB-SubCell"/>
</dbReference>
<evidence type="ECO:0000313" key="10">
    <source>
        <dbReference type="EMBL" id="OHA26262.1"/>
    </source>
</evidence>
<dbReference type="EMBL" id="MHRP01000034">
    <property type="protein sequence ID" value="OHA26262.1"/>
    <property type="molecule type" value="Genomic_DNA"/>
</dbReference>
<dbReference type="GO" id="GO:0004190">
    <property type="term" value="F:aspartic-type endopeptidase activity"/>
    <property type="evidence" value="ECO:0007669"/>
    <property type="project" value="InterPro"/>
</dbReference>
<feature type="transmembrane region" description="Helical" evidence="7">
    <location>
        <begin position="6"/>
        <end position="27"/>
    </location>
</feature>
<organism evidence="10 11">
    <name type="scientific">Candidatus Taylorbacteria bacterium RIFCSPHIGHO2_02_FULL_45_35</name>
    <dbReference type="NCBI Taxonomy" id="1802311"/>
    <lineage>
        <taxon>Bacteria</taxon>
        <taxon>Candidatus Tayloriibacteriota</taxon>
    </lineage>
</organism>
<evidence type="ECO:0000256" key="7">
    <source>
        <dbReference type="SAM" id="Phobius"/>
    </source>
</evidence>
<keyword evidence="3" id="KW-1003">Cell membrane</keyword>
<dbReference type="InterPro" id="IPR000045">
    <property type="entry name" value="Prepilin_IV_endopep_pep"/>
</dbReference>
<reference evidence="10 11" key="1">
    <citation type="journal article" date="2016" name="Nat. Commun.">
        <title>Thousands of microbial genomes shed light on interconnected biogeochemical processes in an aquifer system.</title>
        <authorList>
            <person name="Anantharaman K."/>
            <person name="Brown C.T."/>
            <person name="Hug L.A."/>
            <person name="Sharon I."/>
            <person name="Castelle C.J."/>
            <person name="Probst A.J."/>
            <person name="Thomas B.C."/>
            <person name="Singh A."/>
            <person name="Wilkins M.J."/>
            <person name="Karaoz U."/>
            <person name="Brodie E.L."/>
            <person name="Williams K.H."/>
            <person name="Hubbard S.S."/>
            <person name="Banfield J.F."/>
        </authorList>
    </citation>
    <scope>NUCLEOTIDE SEQUENCE [LARGE SCALE GENOMIC DNA]</scope>
</reference>
<comment type="subcellular location">
    <subcellularLocation>
        <location evidence="1">Cell membrane</location>
        <topology evidence="1">Multi-pass membrane protein</topology>
    </subcellularLocation>
</comment>
<dbReference type="Pfam" id="PF06750">
    <property type="entry name" value="A24_N_bact"/>
    <property type="match status" value="1"/>
</dbReference>
<evidence type="ECO:0000256" key="3">
    <source>
        <dbReference type="ARBA" id="ARBA00022475"/>
    </source>
</evidence>
<feature type="transmembrane region" description="Helical" evidence="7">
    <location>
        <begin position="156"/>
        <end position="173"/>
    </location>
</feature>
<feature type="domain" description="Prepilin peptidase A24 N-terminal" evidence="9">
    <location>
        <begin position="11"/>
        <end position="90"/>
    </location>
</feature>
<dbReference type="AlphaFoldDB" id="A0A1G2MTA6"/>
<feature type="transmembrane region" description="Helical" evidence="7">
    <location>
        <begin position="180"/>
        <end position="198"/>
    </location>
</feature>
<dbReference type="Proteomes" id="UP000177943">
    <property type="component" value="Unassembled WGS sequence"/>
</dbReference>
<accession>A0A1G2MTA6</accession>
<feature type="transmembrane region" description="Helical" evidence="7">
    <location>
        <begin position="127"/>
        <end position="150"/>
    </location>
</feature>
<dbReference type="GO" id="GO:0006465">
    <property type="term" value="P:signal peptide processing"/>
    <property type="evidence" value="ECO:0007669"/>
    <property type="project" value="TreeGrafter"/>
</dbReference>
<keyword evidence="6 7" id="KW-0472">Membrane</keyword>
<keyword evidence="4 7" id="KW-0812">Transmembrane</keyword>
<evidence type="ECO:0000256" key="1">
    <source>
        <dbReference type="ARBA" id="ARBA00004651"/>
    </source>
</evidence>
<dbReference type="Pfam" id="PF01478">
    <property type="entry name" value="Peptidase_A24"/>
    <property type="match status" value="1"/>
</dbReference>
<feature type="domain" description="Prepilin type IV endopeptidase peptidase" evidence="8">
    <location>
        <begin position="104"/>
        <end position="213"/>
    </location>
</feature>
<evidence type="ECO:0000256" key="2">
    <source>
        <dbReference type="ARBA" id="ARBA00005801"/>
    </source>
</evidence>